<dbReference type="InParanoid" id="A0A067LWP6"/>
<dbReference type="HOGENOM" id="CLU_1434239_0_0_1"/>
<organism evidence="1 2">
    <name type="scientific">Botryobasidium botryosum (strain FD-172 SS1)</name>
    <dbReference type="NCBI Taxonomy" id="930990"/>
    <lineage>
        <taxon>Eukaryota</taxon>
        <taxon>Fungi</taxon>
        <taxon>Dikarya</taxon>
        <taxon>Basidiomycota</taxon>
        <taxon>Agaricomycotina</taxon>
        <taxon>Agaricomycetes</taxon>
        <taxon>Cantharellales</taxon>
        <taxon>Botryobasidiaceae</taxon>
        <taxon>Botryobasidium</taxon>
    </lineage>
</organism>
<accession>A0A067LWP6</accession>
<sequence>MCSIIPRTVLAFYPRLASHSVTNRGLLQYACIRRSRHSYYMPAVCDLYHVHDHSSALRPTRFLLQKDPVWCVVSPYHSFRLSVHPRSESTACIIPYGLYPANCVFCHRRSAGSRHAKSELGSRITRRKIPLFWPRLSVSTYIYTRLVGHLLTHAHTDPGSMGKAASLAHLSAFHGVPTWNEVMESHAMI</sequence>
<evidence type="ECO:0000313" key="2">
    <source>
        <dbReference type="Proteomes" id="UP000027195"/>
    </source>
</evidence>
<dbReference type="AlphaFoldDB" id="A0A067LWP6"/>
<name>A0A067LWP6_BOTB1</name>
<keyword evidence="2" id="KW-1185">Reference proteome</keyword>
<dbReference type="Proteomes" id="UP000027195">
    <property type="component" value="Unassembled WGS sequence"/>
</dbReference>
<reference evidence="2" key="1">
    <citation type="journal article" date="2014" name="Proc. Natl. Acad. Sci. U.S.A.">
        <title>Extensive sampling of basidiomycete genomes demonstrates inadequacy of the white-rot/brown-rot paradigm for wood decay fungi.</title>
        <authorList>
            <person name="Riley R."/>
            <person name="Salamov A.A."/>
            <person name="Brown D.W."/>
            <person name="Nagy L.G."/>
            <person name="Floudas D."/>
            <person name="Held B.W."/>
            <person name="Levasseur A."/>
            <person name="Lombard V."/>
            <person name="Morin E."/>
            <person name="Otillar R."/>
            <person name="Lindquist E.A."/>
            <person name="Sun H."/>
            <person name="LaButti K.M."/>
            <person name="Schmutz J."/>
            <person name="Jabbour D."/>
            <person name="Luo H."/>
            <person name="Baker S.E."/>
            <person name="Pisabarro A.G."/>
            <person name="Walton J.D."/>
            <person name="Blanchette R.A."/>
            <person name="Henrissat B."/>
            <person name="Martin F."/>
            <person name="Cullen D."/>
            <person name="Hibbett D.S."/>
            <person name="Grigoriev I.V."/>
        </authorList>
    </citation>
    <scope>NUCLEOTIDE SEQUENCE [LARGE SCALE GENOMIC DNA]</scope>
    <source>
        <strain evidence="2">FD-172 SS1</strain>
    </source>
</reference>
<protein>
    <submittedName>
        <fullName evidence="1">Uncharacterized protein</fullName>
    </submittedName>
</protein>
<dbReference type="EMBL" id="KL198125">
    <property type="protein sequence ID" value="KDQ06720.1"/>
    <property type="molecule type" value="Genomic_DNA"/>
</dbReference>
<proteinExistence type="predicted"/>
<evidence type="ECO:0000313" key="1">
    <source>
        <dbReference type="EMBL" id="KDQ06720.1"/>
    </source>
</evidence>
<gene>
    <name evidence="1" type="ORF">BOTBODRAFT_242672</name>
</gene>